<keyword evidence="1" id="KW-0472">Membrane</keyword>
<evidence type="ECO:0000313" key="2">
    <source>
        <dbReference type="EMBL" id="CAD7703232.1"/>
    </source>
</evidence>
<protein>
    <submittedName>
        <fullName evidence="2">Uncharacterized protein</fullName>
    </submittedName>
</protein>
<name>A0A8S1JAU5_9CHLO</name>
<keyword evidence="1" id="KW-1133">Transmembrane helix</keyword>
<dbReference type="AlphaFoldDB" id="A0A8S1JAU5"/>
<dbReference type="Proteomes" id="UP000708148">
    <property type="component" value="Unassembled WGS sequence"/>
</dbReference>
<evidence type="ECO:0000256" key="1">
    <source>
        <dbReference type="SAM" id="Phobius"/>
    </source>
</evidence>
<evidence type="ECO:0000313" key="3">
    <source>
        <dbReference type="Proteomes" id="UP000708148"/>
    </source>
</evidence>
<gene>
    <name evidence="2" type="ORF">OSTQU699_LOCUS8589</name>
</gene>
<feature type="transmembrane region" description="Helical" evidence="1">
    <location>
        <begin position="57"/>
        <end position="77"/>
    </location>
</feature>
<keyword evidence="3" id="KW-1185">Reference proteome</keyword>
<feature type="transmembrane region" description="Helical" evidence="1">
    <location>
        <begin position="20"/>
        <end position="45"/>
    </location>
</feature>
<accession>A0A8S1JAU5</accession>
<reference evidence="2" key="1">
    <citation type="submission" date="2020-12" db="EMBL/GenBank/DDBJ databases">
        <authorList>
            <person name="Iha C."/>
        </authorList>
    </citation>
    <scope>NUCLEOTIDE SEQUENCE</scope>
</reference>
<dbReference type="EMBL" id="CAJHUC010002127">
    <property type="protein sequence ID" value="CAD7703232.1"/>
    <property type="molecule type" value="Genomic_DNA"/>
</dbReference>
<proteinExistence type="predicted"/>
<keyword evidence="1" id="KW-0812">Transmembrane</keyword>
<sequence length="85" mass="8784">EAPAVEEETPDVMPSSQGESAIGAFFGNYLQLAVWAAVLGLAGYTAVQKIGTDPESLGILVGPPAVATVLIVTFAIYKLTSESED</sequence>
<comment type="caution">
    <text evidence="2">The sequence shown here is derived from an EMBL/GenBank/DDBJ whole genome shotgun (WGS) entry which is preliminary data.</text>
</comment>
<organism evidence="2 3">
    <name type="scientific">Ostreobium quekettii</name>
    <dbReference type="NCBI Taxonomy" id="121088"/>
    <lineage>
        <taxon>Eukaryota</taxon>
        <taxon>Viridiplantae</taxon>
        <taxon>Chlorophyta</taxon>
        <taxon>core chlorophytes</taxon>
        <taxon>Ulvophyceae</taxon>
        <taxon>TCBD clade</taxon>
        <taxon>Bryopsidales</taxon>
        <taxon>Ostreobineae</taxon>
        <taxon>Ostreobiaceae</taxon>
        <taxon>Ostreobium</taxon>
    </lineage>
</organism>
<feature type="non-terminal residue" evidence="2">
    <location>
        <position position="85"/>
    </location>
</feature>